<evidence type="ECO:0000313" key="4">
    <source>
        <dbReference type="Proteomes" id="UP000321933"/>
    </source>
</evidence>
<reference evidence="3 4" key="1">
    <citation type="submission" date="2019-08" db="EMBL/GenBank/DDBJ databases">
        <title>Parahaliea maris sp. nov., isolated from the surface seawater.</title>
        <authorList>
            <person name="Liu Y."/>
        </authorList>
    </citation>
    <scope>NUCLEOTIDE SEQUENCE [LARGE SCALE GENOMIC DNA]</scope>
    <source>
        <strain evidence="3 4">S2-26</strain>
    </source>
</reference>
<proteinExistence type="predicted"/>
<dbReference type="EMBL" id="VRYZ01000003">
    <property type="protein sequence ID" value="TXS92214.1"/>
    <property type="molecule type" value="Genomic_DNA"/>
</dbReference>
<dbReference type="PANTHER" id="PTHR43581">
    <property type="entry name" value="ATP/GTP PHOSPHATASE"/>
    <property type="match status" value="1"/>
</dbReference>
<dbReference type="Proteomes" id="UP000321933">
    <property type="component" value="Unassembled WGS sequence"/>
</dbReference>
<accession>A0A5C8ZWS5</accession>
<dbReference type="Pfam" id="PF13175">
    <property type="entry name" value="AAA_15"/>
    <property type="match status" value="1"/>
</dbReference>
<evidence type="ECO:0000313" key="3">
    <source>
        <dbReference type="EMBL" id="TXS92214.1"/>
    </source>
</evidence>
<dbReference type="SUPFAM" id="SSF52540">
    <property type="entry name" value="P-loop containing nucleoside triphosphate hydrolases"/>
    <property type="match status" value="1"/>
</dbReference>
<dbReference type="InterPro" id="IPR051396">
    <property type="entry name" value="Bact_Antivir_Def_Nuclease"/>
</dbReference>
<dbReference type="PANTHER" id="PTHR43581:SF3">
    <property type="entry name" value="AAA+ ATPASE DOMAIN-CONTAINING PROTEIN"/>
    <property type="match status" value="1"/>
</dbReference>
<feature type="domain" description="ATPase AAA-type core" evidence="2">
    <location>
        <begin position="223"/>
        <end position="385"/>
    </location>
</feature>
<dbReference type="OrthoDB" id="9815944at2"/>
<comment type="caution">
    <text evidence="3">The sequence shown here is derived from an EMBL/GenBank/DDBJ whole genome shotgun (WGS) entry which is preliminary data.</text>
</comment>
<dbReference type="Gene3D" id="3.40.50.300">
    <property type="entry name" value="P-loop containing nucleotide triphosphate hydrolases"/>
    <property type="match status" value="2"/>
</dbReference>
<dbReference type="GO" id="GO:0005524">
    <property type="term" value="F:ATP binding"/>
    <property type="evidence" value="ECO:0007669"/>
    <property type="project" value="InterPro"/>
</dbReference>
<sequence>MKLRELRVSNYKGFVAFTTNFDADSSITTLIGQNGVGKSNLIEIIVSVFRSIDLSETLDFSYGLSYECRGHEIEIDYDSLVRRNTKVSVDGSKKSLAFLRSNRDELLPLNIFTYYSGTNWRIEELFVKHQTQFYKRLTEGEDSILRRFFYCRDVHSYFVLLAFLVDDDPACNDILHKLGIVSLDSVLFRLKKPFWFKSKPSAIMENEGDRRFWYARGVVKEFLSDLWEESIAPIDNKERKVIDFRGRSEQQDRLYLFLPDKQSLQRLRDRYPDTATLFKYLESTYIADLLEDTIISVILSNNEKVTFAELSEGERQLLTVVGLMKFTRDDESLYLLDEPDTYLNPRWKLDFFDQIQRILDHDSEETGVNAWKSSQVILTTHDPLMLTSLYASQVRVLTESGEGRTSSMPKEDPITLGVEAIIQSELYGIRTSLDKEIQSKIDLRNRLLSMKVVDGELSDELKKLNNELEEMGLTHAHPNPYFSNFAKAIGRNPTFRKPDFTPEEYREIQALSDQLLSELIEEEKSS</sequence>
<dbReference type="Pfam" id="PF13304">
    <property type="entry name" value="AAA_21"/>
    <property type="match status" value="1"/>
</dbReference>
<dbReference type="RefSeq" id="WP_148063591.1">
    <property type="nucleotide sequence ID" value="NZ_VRYZ01000003.1"/>
</dbReference>
<organism evidence="3 4">
    <name type="scientific">Parahaliea aestuarii</name>
    <dbReference type="NCBI Taxonomy" id="1852021"/>
    <lineage>
        <taxon>Bacteria</taxon>
        <taxon>Pseudomonadati</taxon>
        <taxon>Pseudomonadota</taxon>
        <taxon>Gammaproteobacteria</taxon>
        <taxon>Cellvibrionales</taxon>
        <taxon>Halieaceae</taxon>
        <taxon>Parahaliea</taxon>
    </lineage>
</organism>
<feature type="domain" description="Endonuclease GajA/Old nuclease/RecF-like AAA" evidence="1">
    <location>
        <begin position="1"/>
        <end position="115"/>
    </location>
</feature>
<gene>
    <name evidence="3" type="ORF">FVW59_07220</name>
</gene>
<dbReference type="InterPro" id="IPR003959">
    <property type="entry name" value="ATPase_AAA_core"/>
</dbReference>
<dbReference type="GO" id="GO:0016887">
    <property type="term" value="F:ATP hydrolysis activity"/>
    <property type="evidence" value="ECO:0007669"/>
    <property type="project" value="InterPro"/>
</dbReference>
<keyword evidence="4" id="KW-1185">Reference proteome</keyword>
<dbReference type="AlphaFoldDB" id="A0A5C8ZWS5"/>
<evidence type="ECO:0000259" key="2">
    <source>
        <dbReference type="Pfam" id="PF13304"/>
    </source>
</evidence>
<dbReference type="InterPro" id="IPR041685">
    <property type="entry name" value="AAA_GajA/Old/RecF-like"/>
</dbReference>
<evidence type="ECO:0000259" key="1">
    <source>
        <dbReference type="Pfam" id="PF13175"/>
    </source>
</evidence>
<name>A0A5C8ZWS5_9GAMM</name>
<protein>
    <submittedName>
        <fullName evidence="3">AAA family ATPase</fullName>
    </submittedName>
</protein>
<dbReference type="InterPro" id="IPR027417">
    <property type="entry name" value="P-loop_NTPase"/>
</dbReference>